<keyword evidence="4" id="KW-1133">Transmembrane helix</keyword>
<dbReference type="InterPro" id="IPR016035">
    <property type="entry name" value="Acyl_Trfase/lysoPLipase"/>
</dbReference>
<keyword evidence="4" id="KW-0472">Membrane</keyword>
<keyword evidence="2" id="KW-0378">Hydrolase</keyword>
<dbReference type="SUPFAM" id="SSF52151">
    <property type="entry name" value="FabD/lysophospholipase-like"/>
    <property type="match status" value="1"/>
</dbReference>
<dbReference type="Pfam" id="PF01734">
    <property type="entry name" value="Patatin"/>
    <property type="match status" value="1"/>
</dbReference>
<dbReference type="AlphaFoldDB" id="A0A7U7DAX1"/>
<evidence type="ECO:0000313" key="6">
    <source>
        <dbReference type="EMBL" id="CAD0322974.1"/>
    </source>
</evidence>
<feature type="short sequence motif" description="DGA/G" evidence="2">
    <location>
        <begin position="328"/>
        <end position="330"/>
    </location>
</feature>
<dbReference type="EMBL" id="LR824643">
    <property type="protein sequence ID" value="CAD0322974.1"/>
    <property type="molecule type" value="Genomic_DNA"/>
</dbReference>
<dbReference type="RefSeq" id="WP_053054376.1">
    <property type="nucleotide sequence ID" value="NZ_LR861807.1"/>
</dbReference>
<feature type="transmembrane region" description="Helical" evidence="4">
    <location>
        <begin position="159"/>
        <end position="178"/>
    </location>
</feature>
<dbReference type="PROSITE" id="PS51635">
    <property type="entry name" value="PNPLA"/>
    <property type="match status" value="1"/>
</dbReference>
<evidence type="ECO:0000313" key="8">
    <source>
        <dbReference type="Proteomes" id="UP000514411"/>
    </source>
</evidence>
<feature type="active site" description="Nucleophile" evidence="2">
    <location>
        <position position="86"/>
    </location>
</feature>
<feature type="region of interest" description="Disordered" evidence="3">
    <location>
        <begin position="1"/>
        <end position="29"/>
    </location>
</feature>
<feature type="active site" description="Proton acceptor" evidence="2">
    <location>
        <position position="328"/>
    </location>
</feature>
<name>A0A7U7DAX1_XANCJ</name>
<keyword evidence="4" id="KW-0812">Transmembrane</keyword>
<dbReference type="Proteomes" id="UP000514411">
    <property type="component" value="Chromosome"/>
</dbReference>
<feature type="domain" description="PNPLA" evidence="5">
    <location>
        <begin position="41"/>
        <end position="341"/>
    </location>
</feature>
<gene>
    <name evidence="7" type="ORF">XSP_001610</name>
    <name evidence="6" type="ORF">XSP_001624</name>
</gene>
<evidence type="ECO:0000259" key="5">
    <source>
        <dbReference type="PROSITE" id="PS51635"/>
    </source>
</evidence>
<evidence type="ECO:0000313" key="7">
    <source>
        <dbReference type="EMBL" id="CAD1790505.1"/>
    </source>
</evidence>
<dbReference type="GO" id="GO:0016042">
    <property type="term" value="P:lipid catabolic process"/>
    <property type="evidence" value="ECO:0007669"/>
    <property type="project" value="UniProtKB-UniRule"/>
</dbReference>
<protein>
    <submittedName>
        <fullName evidence="7">Patatin-like phospholipase family protein</fullName>
    </submittedName>
</protein>
<dbReference type="InterPro" id="IPR002641">
    <property type="entry name" value="PNPLA_dom"/>
</dbReference>
<dbReference type="GO" id="GO:0016787">
    <property type="term" value="F:hydrolase activity"/>
    <property type="evidence" value="ECO:0007669"/>
    <property type="project" value="UniProtKB-UniRule"/>
</dbReference>
<feature type="short sequence motif" description="GXSXG" evidence="2">
    <location>
        <begin position="84"/>
        <end position="88"/>
    </location>
</feature>
<reference evidence="6 8" key="1">
    <citation type="submission" date="2020-07" db="EMBL/GenBank/DDBJ databases">
        <authorList>
            <person name="Teixeira M."/>
        </authorList>
    </citation>
    <scope>NUCLEOTIDE SEQUENCE</scope>
    <source>
        <strain evidence="7">3</strain>
        <strain evidence="6">Xanthomonas arboricola pv. juglandis CPBF 427</strain>
    </source>
</reference>
<feature type="short sequence motif" description="GXGXXG" evidence="2">
    <location>
        <begin position="45"/>
        <end position="50"/>
    </location>
</feature>
<dbReference type="EMBL" id="LR861807">
    <property type="protein sequence ID" value="CAD1790505.1"/>
    <property type="molecule type" value="Genomic_DNA"/>
</dbReference>
<evidence type="ECO:0000256" key="1">
    <source>
        <dbReference type="ARBA" id="ARBA00023098"/>
    </source>
</evidence>
<dbReference type="PANTHER" id="PTHR46394:SF1">
    <property type="entry name" value="PNPLA DOMAIN-CONTAINING PROTEIN"/>
    <property type="match status" value="1"/>
</dbReference>
<feature type="transmembrane region" description="Helical" evidence="4">
    <location>
        <begin position="198"/>
        <end position="219"/>
    </location>
</feature>
<dbReference type="PANTHER" id="PTHR46394">
    <property type="entry name" value="ANNEXIN"/>
    <property type="match status" value="1"/>
</dbReference>
<proteinExistence type="predicted"/>
<evidence type="ECO:0000256" key="2">
    <source>
        <dbReference type="PROSITE-ProRule" id="PRU01161"/>
    </source>
</evidence>
<accession>A0A7U7DAX1</accession>
<dbReference type="Gene3D" id="3.40.1090.10">
    <property type="entry name" value="Cytosolic phospholipase A2 catalytic domain"/>
    <property type="match status" value="2"/>
</dbReference>
<evidence type="ECO:0000256" key="4">
    <source>
        <dbReference type="SAM" id="Phobius"/>
    </source>
</evidence>
<dbReference type="InterPro" id="IPR052580">
    <property type="entry name" value="Lipid_Hydrolase"/>
</dbReference>
<sequence length="607" mass="65436">MDAVSPVVSDKEATVTDPPEASIEETLDSQEPSIVEQNVFVAFQGGGARGVVHAGALGALEDGLAEIAQSDEGRVKLRLVGVAGTSAGSIVAALVASGKTSDDLYNPATGRHLLSGMRNGAYRSLTGLFTARGWKNILRAKSLSAYLAFIAGLKDWMKLLLLFFALLILSAYLLFLGVEPSRFLPAGLAASARTFVNAATVIIPVGLILGIIVGSFVAWRLRPGLAPLSEVRYAINEVIRDALPKLKDYDAGKSLVGDYVSFKCLKQCGGLPLRIVATDLTNKDVRLFSAETTPDVAIADAVCASIGLPYIFKPHNVKIHGRPHDFADGGFLSNLPLWAFDEDRAKDRDCWSIGMSIKSIPKVSDKKDNKPSHWASAILDAVVSGPSAIHRRGIDNLMIVELPSSLGLVDFGESEARFRGEIRRARLRASEMLQAQFKQWKLTRFIQQLDQLALAALNEKLRDVGISERASLTSRVYVNSHKWSLLIAGPGSGLGGVSSTRFPRIDIPVDTDWCKVSDTALPAVGLWSVLVRLQLPPGADDFFVTFHSSDLTIEDLSAITELDDISLALGLVAHTLRDFFEELDLALVTSRCITRDVIVHCGSGGPV</sequence>
<organism evidence="6">
    <name type="scientific">Xanthomonas campestris pv. juglandis</name>
    <name type="common">Xanthomonas arboricola pv. juglandis</name>
    <dbReference type="NCBI Taxonomy" id="195709"/>
    <lineage>
        <taxon>Bacteria</taxon>
        <taxon>Pseudomonadati</taxon>
        <taxon>Pseudomonadota</taxon>
        <taxon>Gammaproteobacteria</taxon>
        <taxon>Lysobacterales</taxon>
        <taxon>Lysobacteraceae</taxon>
        <taxon>Xanthomonas</taxon>
    </lineage>
</organism>
<keyword evidence="1 2" id="KW-0443">Lipid metabolism</keyword>
<evidence type="ECO:0000256" key="3">
    <source>
        <dbReference type="SAM" id="MobiDB-lite"/>
    </source>
</evidence>
<keyword evidence="2" id="KW-0442">Lipid degradation</keyword>